<organism evidence="1 2">
    <name type="scientific">Chryseobacterium pennae</name>
    <dbReference type="NCBI Taxonomy" id="2258962"/>
    <lineage>
        <taxon>Bacteria</taxon>
        <taxon>Pseudomonadati</taxon>
        <taxon>Bacteroidota</taxon>
        <taxon>Flavobacteriia</taxon>
        <taxon>Flavobacteriales</taxon>
        <taxon>Weeksellaceae</taxon>
        <taxon>Chryseobacterium group</taxon>
        <taxon>Chryseobacterium</taxon>
    </lineage>
</organism>
<dbReference type="AlphaFoldDB" id="A0A3D9C307"/>
<dbReference type="Proteomes" id="UP000256686">
    <property type="component" value="Unassembled WGS sequence"/>
</dbReference>
<keyword evidence="2" id="KW-1185">Reference proteome</keyword>
<sequence length="177" mass="20499">MENIPHIFNTAKAEFKESKASEQSIENLTQLYWDDILISEQGDGDCFEINISDTVKYILVANKNLENKELNVSIFVSNDLQKNIEADWVYKLINQIEWLGNIKNELIDFYNSSDFDNKLDKVGKVWFDGLNIMDLYIHIKNDETIVTEITFSDYLLGDIGVSFSFKDQIIEDVEYGC</sequence>
<comment type="caution">
    <text evidence="1">The sequence shown here is derived from an EMBL/GenBank/DDBJ whole genome shotgun (WGS) entry which is preliminary data.</text>
</comment>
<accession>A0A3D9C307</accession>
<proteinExistence type="predicted"/>
<gene>
    <name evidence="1" type="ORF">DRF65_22220</name>
</gene>
<protein>
    <recommendedName>
        <fullName evidence="3">DUF2262 domain-containing protein</fullName>
    </recommendedName>
</protein>
<reference evidence="2" key="1">
    <citation type="submission" date="2018-06" db="EMBL/GenBank/DDBJ databases">
        <authorList>
            <person name="Lum Nde A."/>
            <person name="Hugo C."/>
        </authorList>
    </citation>
    <scope>NUCLEOTIDE SEQUENCE [LARGE SCALE GENOMIC DNA]</scope>
    <source>
        <strain evidence="2">1_F178</strain>
    </source>
</reference>
<evidence type="ECO:0008006" key="3">
    <source>
        <dbReference type="Google" id="ProtNLM"/>
    </source>
</evidence>
<dbReference type="RefSeq" id="WP_115972930.1">
    <property type="nucleotide sequence ID" value="NZ_QNVT01000027.1"/>
</dbReference>
<dbReference type="EMBL" id="QNVT01000027">
    <property type="protein sequence ID" value="REC60225.1"/>
    <property type="molecule type" value="Genomic_DNA"/>
</dbReference>
<name>A0A3D9C307_9FLAO</name>
<evidence type="ECO:0000313" key="2">
    <source>
        <dbReference type="Proteomes" id="UP000256686"/>
    </source>
</evidence>
<evidence type="ECO:0000313" key="1">
    <source>
        <dbReference type="EMBL" id="REC60225.1"/>
    </source>
</evidence>